<dbReference type="InterPro" id="IPR001460">
    <property type="entry name" value="PCN-bd_Tpept"/>
</dbReference>
<dbReference type="EC" id="2.3.2.-" evidence="14"/>
<dbReference type="GO" id="GO:0071555">
    <property type="term" value="P:cell wall organization"/>
    <property type="evidence" value="ECO:0007669"/>
    <property type="project" value="UniProtKB-KW"/>
</dbReference>
<gene>
    <name evidence="14" type="primary">pbp2b</name>
    <name evidence="14" type="ORF">NCTC11087_00726</name>
</gene>
<evidence type="ECO:0000256" key="5">
    <source>
        <dbReference type="ARBA" id="ARBA00022692"/>
    </source>
</evidence>
<dbReference type="GO" id="GO:0005886">
    <property type="term" value="C:plasma membrane"/>
    <property type="evidence" value="ECO:0007669"/>
    <property type="project" value="UniProtKB-SubCell"/>
</dbReference>
<keyword evidence="7" id="KW-0573">Peptidoglycan synthesis</keyword>
<evidence type="ECO:0000256" key="2">
    <source>
        <dbReference type="ARBA" id="ARBA00004236"/>
    </source>
</evidence>
<evidence type="ECO:0000256" key="9">
    <source>
        <dbReference type="ARBA" id="ARBA00023136"/>
    </source>
</evidence>
<evidence type="ECO:0000256" key="7">
    <source>
        <dbReference type="ARBA" id="ARBA00022984"/>
    </source>
</evidence>
<dbReference type="RefSeq" id="WP_022789879.1">
    <property type="nucleotide sequence ID" value="NZ_UHFX01000003.1"/>
</dbReference>
<dbReference type="SUPFAM" id="SSF56601">
    <property type="entry name" value="beta-lactamase/transpeptidase-like"/>
    <property type="match status" value="1"/>
</dbReference>
<keyword evidence="14" id="KW-0808">Transferase</keyword>
<dbReference type="InterPro" id="IPR036138">
    <property type="entry name" value="PBP_dimer_sf"/>
</dbReference>
<evidence type="ECO:0000259" key="13">
    <source>
        <dbReference type="Pfam" id="PF03717"/>
    </source>
</evidence>
<evidence type="ECO:0000256" key="4">
    <source>
        <dbReference type="ARBA" id="ARBA00022475"/>
    </source>
</evidence>
<keyword evidence="8 11" id="KW-1133">Transmembrane helix</keyword>
<sequence>MRQFFKNIKKRILRFFHQGLDAPLDQVISRRIIGFASLVTVFFLIIFFRLVYIQVFSNERYTQLTNDYTSVTQYISAPRGQIFDTNGNVLAKTTVSHNIVYTSPNNMTTDDYLLYADRIVSVFDIRADEFSSSDLKNAYIAYTSLLDTDDPHYGCRHLFSESEWNSIQNGSMTSSKQTQLLYERITDEDIDELSNKEKATYVIYSRMTTVNSSSLQNVILEDISDDDVAYLVEHKTEFPGFDVDFGGWKREYPYGETLSDVLGTVTTSTQGLPSENVDYYLQRGFQYNSPVGASGLELYYNDYLSGVSEESVVTYDSNGLAHKEVTRSAQKGLDLYLTIDIELQEKLDNTLKTVLQREGGTEGREEFNSLFTCMMDPTTGGVLAMSGYTMDLETKEMTYFASGNYVSLVNPGSCIKGATLYMGQSEGVVEPGEVINDAIMNIGGEEFGSYENHGPVNDIQALSVSSNVYMFNIAIRLGGATYEEGQPLVMEDVGQTLDKMRSYFSRFGLGNVTGVDAPGEVSGYMGFGNLPGMTLNYSIGQLDMYTPLQLLQYVSVIATSGSMYQIHLMDRITESNTQNVVEEYPAKLKSTLSNTESLSRIQQGFRACVTDENCGTQINALSQDVAGKTGTAEVGDATTANFVGYAPYENPSVAFACSAPTSAENTQNLKSNICVYNVMPEVLQTYFELYPQDQ</sequence>
<evidence type="ECO:0000259" key="12">
    <source>
        <dbReference type="Pfam" id="PF00905"/>
    </source>
</evidence>
<comment type="subcellular location">
    <subcellularLocation>
        <location evidence="2">Cell membrane</location>
    </subcellularLocation>
    <subcellularLocation>
        <location evidence="1">Membrane</location>
        <topology evidence="1">Single-pass membrane protein</topology>
    </subcellularLocation>
</comment>
<dbReference type="GO" id="GO:0008360">
    <property type="term" value="P:regulation of cell shape"/>
    <property type="evidence" value="ECO:0007669"/>
    <property type="project" value="UniProtKB-KW"/>
</dbReference>
<feature type="domain" description="Penicillin-binding protein dimerisation" evidence="13">
    <location>
        <begin position="75"/>
        <end position="321"/>
    </location>
</feature>
<evidence type="ECO:0000256" key="6">
    <source>
        <dbReference type="ARBA" id="ARBA00022960"/>
    </source>
</evidence>
<dbReference type="Pfam" id="PF00905">
    <property type="entry name" value="Transpeptidase"/>
    <property type="match status" value="1"/>
</dbReference>
<dbReference type="Gene3D" id="3.90.1310.10">
    <property type="entry name" value="Penicillin-binding protein 2a (Domain 2)"/>
    <property type="match status" value="1"/>
</dbReference>
<organism evidence="14 15">
    <name type="scientific">Faecalicoccus pleomorphus</name>
    <dbReference type="NCBI Taxonomy" id="1323"/>
    <lineage>
        <taxon>Bacteria</taxon>
        <taxon>Bacillati</taxon>
        <taxon>Bacillota</taxon>
        <taxon>Erysipelotrichia</taxon>
        <taxon>Erysipelotrichales</taxon>
        <taxon>Erysipelotrichaceae</taxon>
        <taxon>Faecalicoccus</taxon>
    </lineage>
</organism>
<keyword evidence="5 11" id="KW-0812">Transmembrane</keyword>
<dbReference type="GO" id="GO:0016746">
    <property type="term" value="F:acyltransferase activity"/>
    <property type="evidence" value="ECO:0007669"/>
    <property type="project" value="UniProtKB-KW"/>
</dbReference>
<evidence type="ECO:0000256" key="1">
    <source>
        <dbReference type="ARBA" id="ARBA00004167"/>
    </source>
</evidence>
<evidence type="ECO:0000313" key="15">
    <source>
        <dbReference type="Proteomes" id="UP000255523"/>
    </source>
</evidence>
<dbReference type="Proteomes" id="UP000255523">
    <property type="component" value="Unassembled WGS sequence"/>
</dbReference>
<reference evidence="14 15" key="1">
    <citation type="submission" date="2018-06" db="EMBL/GenBank/DDBJ databases">
        <authorList>
            <consortium name="Pathogen Informatics"/>
            <person name="Doyle S."/>
        </authorList>
    </citation>
    <scope>NUCLEOTIDE SEQUENCE [LARGE SCALE GENOMIC DNA]</scope>
    <source>
        <strain evidence="14 15">NCTC11087</strain>
    </source>
</reference>
<dbReference type="SUPFAM" id="SSF56519">
    <property type="entry name" value="Penicillin binding protein dimerisation domain"/>
    <property type="match status" value="1"/>
</dbReference>
<keyword evidence="6" id="KW-0133">Cell shape</keyword>
<dbReference type="Gene3D" id="3.40.710.10">
    <property type="entry name" value="DD-peptidase/beta-lactamase superfamily"/>
    <property type="match status" value="1"/>
</dbReference>
<dbReference type="InterPro" id="IPR012338">
    <property type="entry name" value="Beta-lactam/transpept-like"/>
</dbReference>
<name>A0A380LJ25_9FIRM</name>
<accession>A0A380LJ25</accession>
<keyword evidence="9 11" id="KW-0472">Membrane</keyword>
<protein>
    <submittedName>
        <fullName evidence="14">Penicillin-binding protein 2B</fullName>
        <ecNumber evidence="14">2.3.2.-</ecNumber>
    </submittedName>
</protein>
<dbReference type="PANTHER" id="PTHR30627:SF2">
    <property type="entry name" value="PEPTIDOGLYCAN D,D-TRANSPEPTIDASE MRDA"/>
    <property type="match status" value="1"/>
</dbReference>
<dbReference type="GO" id="GO:0071972">
    <property type="term" value="F:peptidoglycan L,D-transpeptidase activity"/>
    <property type="evidence" value="ECO:0007669"/>
    <property type="project" value="TreeGrafter"/>
</dbReference>
<dbReference type="EMBL" id="UHFX01000003">
    <property type="protein sequence ID" value="SUO03848.1"/>
    <property type="molecule type" value="Genomic_DNA"/>
</dbReference>
<proteinExistence type="inferred from homology"/>
<dbReference type="Pfam" id="PF03717">
    <property type="entry name" value="PBP_dimer"/>
    <property type="match status" value="1"/>
</dbReference>
<dbReference type="Gene3D" id="1.10.10.1230">
    <property type="entry name" value="Penicillin-binding protein, N-terminal non-catalytic domain, head sub-domain"/>
    <property type="match status" value="1"/>
</dbReference>
<evidence type="ECO:0000256" key="10">
    <source>
        <dbReference type="ARBA" id="ARBA00023316"/>
    </source>
</evidence>
<keyword evidence="14" id="KW-0012">Acyltransferase</keyword>
<dbReference type="OrthoDB" id="9770103at2"/>
<keyword evidence="15" id="KW-1185">Reference proteome</keyword>
<dbReference type="GO" id="GO:0009252">
    <property type="term" value="P:peptidoglycan biosynthetic process"/>
    <property type="evidence" value="ECO:0007669"/>
    <property type="project" value="UniProtKB-KW"/>
</dbReference>
<evidence type="ECO:0000256" key="11">
    <source>
        <dbReference type="SAM" id="Phobius"/>
    </source>
</evidence>
<keyword evidence="4" id="KW-1003">Cell membrane</keyword>
<keyword evidence="10" id="KW-0961">Cell wall biogenesis/degradation</keyword>
<dbReference type="InterPro" id="IPR005311">
    <property type="entry name" value="PBP_dimer"/>
</dbReference>
<dbReference type="AlphaFoldDB" id="A0A380LJ25"/>
<dbReference type="GeneID" id="77461704"/>
<dbReference type="GO" id="GO:0008658">
    <property type="term" value="F:penicillin binding"/>
    <property type="evidence" value="ECO:0007669"/>
    <property type="project" value="InterPro"/>
</dbReference>
<comment type="similarity">
    <text evidence="3">Belongs to the transpeptidase family.</text>
</comment>
<feature type="domain" description="Penicillin-binding protein transpeptidase" evidence="12">
    <location>
        <begin position="372"/>
        <end position="679"/>
    </location>
</feature>
<evidence type="ECO:0000256" key="8">
    <source>
        <dbReference type="ARBA" id="ARBA00022989"/>
    </source>
</evidence>
<feature type="transmembrane region" description="Helical" evidence="11">
    <location>
        <begin position="32"/>
        <end position="52"/>
    </location>
</feature>
<dbReference type="InterPro" id="IPR050515">
    <property type="entry name" value="Beta-lactam/transpept"/>
</dbReference>
<evidence type="ECO:0000313" key="14">
    <source>
        <dbReference type="EMBL" id="SUO03848.1"/>
    </source>
</evidence>
<evidence type="ECO:0000256" key="3">
    <source>
        <dbReference type="ARBA" id="ARBA00007171"/>
    </source>
</evidence>
<dbReference type="PANTHER" id="PTHR30627">
    <property type="entry name" value="PEPTIDOGLYCAN D,D-TRANSPEPTIDASE"/>
    <property type="match status" value="1"/>
</dbReference>